<evidence type="ECO:0000313" key="3">
    <source>
        <dbReference type="Proteomes" id="UP000188320"/>
    </source>
</evidence>
<dbReference type="GO" id="GO:0005739">
    <property type="term" value="C:mitochondrion"/>
    <property type="evidence" value="ECO:0007669"/>
    <property type="project" value="TreeGrafter"/>
</dbReference>
<accession>A0A1R1PV35</accession>
<dbReference type="GO" id="GO:0016226">
    <property type="term" value="P:iron-sulfur cluster assembly"/>
    <property type="evidence" value="ECO:0007669"/>
    <property type="project" value="TreeGrafter"/>
</dbReference>
<reference evidence="3" key="1">
    <citation type="submission" date="2017-01" db="EMBL/GenBank/DDBJ databases">
        <authorList>
            <person name="Wang Y."/>
            <person name="White M."/>
            <person name="Kvist S."/>
            <person name="Moncalvo J.-M."/>
        </authorList>
    </citation>
    <scope>NUCLEOTIDE SEQUENCE [LARGE SCALE GENOMIC DNA]</scope>
    <source>
        <strain evidence="3">COL-18-3</strain>
    </source>
</reference>
<comment type="caution">
    <text evidence="2">The sequence shown here is derived from an EMBL/GenBank/DDBJ whole genome shotgun (WGS) entry which is preliminary data.</text>
</comment>
<dbReference type="InterPro" id="IPR035903">
    <property type="entry name" value="HesB-like_dom_sf"/>
</dbReference>
<sequence length="100" mass="11657">MSAARVTVRIAEKGKRFKELMRLTPKAVNRLQEIYKNNERERRIQYLKVGIQGKGCSGNAYTMSWVEKPEKFDEKITQDGKTCLLNMFTTALYQKYESNS</sequence>
<evidence type="ECO:0000259" key="1">
    <source>
        <dbReference type="Pfam" id="PF01521"/>
    </source>
</evidence>
<feature type="domain" description="Core" evidence="1">
    <location>
        <begin position="22"/>
        <end position="86"/>
    </location>
</feature>
<gene>
    <name evidence="2" type="ORF">AX774_g1659</name>
</gene>
<dbReference type="Proteomes" id="UP000188320">
    <property type="component" value="Unassembled WGS sequence"/>
</dbReference>
<keyword evidence="3" id="KW-1185">Reference proteome</keyword>
<dbReference type="InterPro" id="IPR050322">
    <property type="entry name" value="Fe-S_cluster_asmbl/transfer"/>
</dbReference>
<dbReference type="AlphaFoldDB" id="A0A1R1PV35"/>
<dbReference type="EMBL" id="LSSK01000145">
    <property type="protein sequence ID" value="OMH84811.1"/>
    <property type="molecule type" value="Genomic_DNA"/>
</dbReference>
<dbReference type="PANTHER" id="PTHR10072">
    <property type="entry name" value="IRON-SULFUR CLUSTER ASSEMBLY PROTEIN"/>
    <property type="match status" value="1"/>
</dbReference>
<organism evidence="2 3">
    <name type="scientific">Zancudomyces culisetae</name>
    <name type="common">Gut fungus</name>
    <name type="synonym">Smittium culisetae</name>
    <dbReference type="NCBI Taxonomy" id="1213189"/>
    <lineage>
        <taxon>Eukaryota</taxon>
        <taxon>Fungi</taxon>
        <taxon>Fungi incertae sedis</taxon>
        <taxon>Zoopagomycota</taxon>
        <taxon>Kickxellomycotina</taxon>
        <taxon>Harpellomycetes</taxon>
        <taxon>Harpellales</taxon>
        <taxon>Legeriomycetaceae</taxon>
        <taxon>Zancudomyces</taxon>
    </lineage>
</organism>
<evidence type="ECO:0000313" key="2">
    <source>
        <dbReference type="EMBL" id="OMH84811.1"/>
    </source>
</evidence>
<dbReference type="Gene3D" id="2.60.300.12">
    <property type="entry name" value="HesB-like domain"/>
    <property type="match status" value="1"/>
</dbReference>
<protein>
    <submittedName>
        <fullName evidence="2">Iron-sulfur assembly protein 1</fullName>
    </submittedName>
</protein>
<dbReference type="PANTHER" id="PTHR10072:SF41">
    <property type="entry name" value="IRON-SULFUR CLUSTER ASSEMBLY 1 HOMOLOG, MITOCHONDRIAL"/>
    <property type="match status" value="1"/>
</dbReference>
<dbReference type="InterPro" id="IPR000361">
    <property type="entry name" value="ATAP_core_dom"/>
</dbReference>
<proteinExistence type="predicted"/>
<dbReference type="SUPFAM" id="SSF89360">
    <property type="entry name" value="HesB-like domain"/>
    <property type="match status" value="1"/>
</dbReference>
<dbReference type="Pfam" id="PF01521">
    <property type="entry name" value="Fe-S_biosyn"/>
    <property type="match status" value="1"/>
</dbReference>
<dbReference type="OrthoDB" id="333486at2759"/>
<dbReference type="GO" id="GO:0051537">
    <property type="term" value="F:2 iron, 2 sulfur cluster binding"/>
    <property type="evidence" value="ECO:0007669"/>
    <property type="project" value="TreeGrafter"/>
</dbReference>
<name>A0A1R1PV35_ZANCU</name>